<feature type="region of interest" description="Disordered" evidence="1">
    <location>
        <begin position="945"/>
        <end position="973"/>
    </location>
</feature>
<sequence length="1765" mass="191813">MRTPSHAKRSVGLCVGACVRGRRWSRYHQGVLTPWGGLTEVREAYAIRRAQRWDADMPSATGQPLRRLRSANAASSERTGSAVQAPRCRQTYSRGGVMAAASCDVVPAGPHTAASAQTPILDAALQSGAWSLGAMLGRRRWDMAVGTSAGFAALSLFTFGYLRSQTLRGALRGTVKGPSCVASNEARRAAPVGARRPRGVAADNDRRSDACVATGGNAAHATPACPTPVDLRDTLDLDQVLTLSAWVDWDVTPTSFYALGTRAEKYSGETASSVLSDYVSTHGGPAGDAPWDAPVNVTYQESGHFYQSHGLSVGLRVTRAFTLMQIAFGHHYLLESLKMGFTKVVCNVDTNDPAVKPFLKIVDSDTFRNALHARDLATLQALRDDRAAAAAHAMYVSASVSTILLRALAQGVTISVGKDSASPRDRLDQIARAELNLVTYRGDVVAGLVAIRDTQSDRALLISVKRGVCLAWNSAVELSETFRDFVLEHLPMRSVLKVKGFLRWNDVQFRFASPRAAQRGRQFVSEVSHDLPAKPTPLLFVEPPSIQAVRLPQHANHGQHGVSTLTIMQSGYYGGTYVPELAFVSRENVSTALWRAELSTMRSNLDLQVVTAQVRRARDWGQLTTAMLQSAMIAFPILGGALKDTIPLLASNAFFRAGATALSIGHVVADTQAEQHATLTELRRMHERIKLSAALLLVNHLPGGTELSKIVRAMLGYGTSAASVLLKRLEPIADPIATHEGARMSFVQKAQALKSLSAASATQDTPWRVIDGIRREALGASDATVSMPGDDGRHDVRNFLGAACLPVKTLAQLRQLPPGYAIAFVYRGQEGQEGQEKQVGRGERRDRRPAAAGMFYAGVTCGKGVIVGRSTDQDILLLGTERFESLDFYGAHEDLLDFAANGTVSCEGTALDIFVDASLRKRLPALPEGIEVPALRKLAPDLAKGVGGVSEGTVSPQRPGRPGKPGKPERPQGAEMQAMLEMPGRDPWHAARARAEQAWDEASAPWRLKRWGEWPGVVREDATGVTTDADADVTLPRASLGATPEPSIPPTPPTPPMPPVMTSMPSGTSTATPNVTMPLPQVPALGSAIDAHWELAPFQSALRSTLQAIETGLLLWYLRTQGHVSAMLIVKRLTGNLTPSSVQTFGVSVPGVVALTDGRDMFVLSLRTGQAQSWSHDERYRNPAAMREFLLTHLNQADANDLWDLLHDGLKPSDPSLSLVACRLFDGDWRKAVARSLYDWFSGEASCLSGNRQVGRVLKCRTPDRTDDDMIYLVGLSARMLDEDVGYELMQDVRHVLNPADLPPSAQTVRRRDSAIRGQSPPTLMFAHYFGASVQAYDRCAFRRSALHAAPDEAKKTASAWLAPIRARFASYVTHGDIADMLDTGVGHTAFGNALRRMGAFNDFGAFGVVEAMVREHEHEHGSARFGEGAPSRPAMVEITHQDAIETVAPGYPLLVLSKGVGENAHTVRCDLMSTGGGFAVGWLVSGNGDPIDWSMAYKRYDLSRDGPRLRFTRKNGFALADGTRVSVWVDRNAPGMMSDRLPPDMESGESPDGELFKTLKDNAIVKNALQRNLNDTPLDSQFIVRDVLPEIVAIAKRHRKDDARSCLVDLRYRVIAAWDSPWQRGPKLSVAVIGNLVGVRPGRQTTVYAQPDPVECARVSSHDRERHPIVIDLFAPRVLGAGNGVSSVGYVTSEADWRAIYREHAGERCIKYRDFDLPMALLAAIDAFRKSPGLSPYDACPDTYLVNVPDWRRYPQPGWHPDRP</sequence>
<feature type="transmembrane region" description="Helical" evidence="2">
    <location>
        <begin position="143"/>
        <end position="162"/>
    </location>
</feature>
<name>A0A5E4RU84_9BURK</name>
<dbReference type="EMBL" id="CABPSB010000001">
    <property type="protein sequence ID" value="VVD67016.1"/>
    <property type="molecule type" value="Genomic_DNA"/>
</dbReference>
<evidence type="ECO:0000256" key="2">
    <source>
        <dbReference type="SAM" id="Phobius"/>
    </source>
</evidence>
<evidence type="ECO:0000256" key="1">
    <source>
        <dbReference type="SAM" id="MobiDB-lite"/>
    </source>
</evidence>
<proteinExistence type="predicted"/>
<reference evidence="3 4" key="1">
    <citation type="submission" date="2019-08" db="EMBL/GenBank/DDBJ databases">
        <authorList>
            <person name="Peeters C."/>
        </authorList>
    </citation>
    <scope>NUCLEOTIDE SEQUENCE [LARGE SCALE GENOMIC DNA]</scope>
    <source>
        <strain evidence="3 4">LMG 31108</strain>
    </source>
</reference>
<organism evidence="3 4">
    <name type="scientific">Pandoraea anhela</name>
    <dbReference type="NCBI Taxonomy" id="2508295"/>
    <lineage>
        <taxon>Bacteria</taxon>
        <taxon>Pseudomonadati</taxon>
        <taxon>Pseudomonadota</taxon>
        <taxon>Betaproteobacteria</taxon>
        <taxon>Burkholderiales</taxon>
        <taxon>Burkholderiaceae</taxon>
        <taxon>Pandoraea</taxon>
    </lineage>
</organism>
<keyword evidence="2" id="KW-0812">Transmembrane</keyword>
<evidence type="ECO:0000313" key="3">
    <source>
        <dbReference type="EMBL" id="VVD67016.1"/>
    </source>
</evidence>
<keyword evidence="4" id="KW-1185">Reference proteome</keyword>
<evidence type="ECO:0000313" key="4">
    <source>
        <dbReference type="Proteomes" id="UP000406256"/>
    </source>
</evidence>
<accession>A0A5E4RU84</accession>
<protein>
    <submittedName>
        <fullName evidence="3">Uncharacterized protein</fullName>
    </submittedName>
</protein>
<dbReference type="Proteomes" id="UP000406256">
    <property type="component" value="Unassembled WGS sequence"/>
</dbReference>
<feature type="region of interest" description="Disordered" evidence="1">
    <location>
        <begin position="58"/>
        <end position="86"/>
    </location>
</feature>
<keyword evidence="2" id="KW-1133">Transmembrane helix</keyword>
<feature type="compositionally biased region" description="Polar residues" evidence="1">
    <location>
        <begin position="72"/>
        <end position="82"/>
    </location>
</feature>
<gene>
    <name evidence="3" type="ORF">PAN31108_00412</name>
</gene>
<dbReference type="Gene3D" id="3.10.670.10">
    <property type="entry name" value="Secreted effector protein ssei"/>
    <property type="match status" value="1"/>
</dbReference>
<keyword evidence="2" id="KW-0472">Membrane</keyword>